<evidence type="ECO:0000256" key="4">
    <source>
        <dbReference type="RuleBase" id="RU365006"/>
    </source>
</evidence>
<evidence type="ECO:0000256" key="2">
    <source>
        <dbReference type="ARBA" id="ARBA00022664"/>
    </source>
</evidence>
<evidence type="ECO:0000256" key="1">
    <source>
        <dbReference type="ARBA" id="ARBA00004123"/>
    </source>
</evidence>
<keyword evidence="9" id="KW-1185">Reference proteome</keyword>
<dbReference type="Gene3D" id="3.60.15.10">
    <property type="entry name" value="Ribonuclease Z/Hydroxyacylglutathione hydrolase-like"/>
    <property type="match status" value="1"/>
</dbReference>
<name>A0A139AUW8_GONPJ</name>
<evidence type="ECO:0000313" key="9">
    <source>
        <dbReference type="Proteomes" id="UP000070544"/>
    </source>
</evidence>
<gene>
    <name evidence="8" type="ORF">M427DRAFT_66501</name>
</gene>
<sequence>MNREDTPPPAASSDVFEGNASIGLSGTLGGISVSASASSYIKFTALSGARDTGPPCYLLEIDQAKILLDCGWDDAFDPETIPHLKSIAHQLDAVLLSHPDVTHLGALPYARSKLSLTCPVYATLPVSQLGRLAVSDALSSRTALEPFDLFDTKDVDKAFSGVVLLHYRQNTALGGRNAEGLYITPYPAGHSLGGTVWHIQKDEDRIVYAVDFNHTRENLLPPCAFITPGPSLDALSEPSVLIVGSRNALDGVGDSASAPLSDPQVAFGMAAVGRRVREGAIVETILGTLRSSGSVLIPISHPSRLLELGYLLHTEWERRRHPWPVAALGWTWSEVHAQARSMLEWMGSEVDARFQRDRENPLSISRIKFLKTTLELSKLPAGTPRVILCPSATLDRGPSRDLFLTMCIDPRACVIITERQKEDTAAGRLWKEWAKRVAGEGTRELPGGVSVETEMAVKLHHKIPLTGDELIAHHRAEILRKEAQLAELQLANPLAAPSGDADADSEDDALVADVEEARNPLLVHFDAYLGPAAGRGQAAQFRMFPSAEGRRRWDEYGEVIDPEQYMGKEMHFGNAEAIRGRVAERGKEDSMDVDVPSVPDVESGAPEVPSKYLTEDRVLQVRCTVRYVDLEGLADGRSMRNILPGVRAKKIILVHGLQAATDYMQSFCLSNPSLTNEVVAPRVGETVNVSTARNMYQIKLTDQLVSSLRMARLGDYQLAFVDGVIRFPPEGGDPILDLPPADGLGSSLTAFQQPSIIVGDMKLSKFRDVLAAEGIRSEFAEGGVLVCNGGTVAIRKSASGQITIEGVLGEDYYKVRQLVYAQHSIL</sequence>
<comment type="similarity">
    <text evidence="4">Belongs to the metallo-beta-lactamase superfamily. RNA-metabolizing metallo-beta-lactamase-like family. CPSF2/YSH1 subfamily.</text>
</comment>
<evidence type="ECO:0000259" key="6">
    <source>
        <dbReference type="SMART" id="SM00849"/>
    </source>
</evidence>
<evidence type="ECO:0000256" key="3">
    <source>
        <dbReference type="ARBA" id="ARBA00023242"/>
    </source>
</evidence>
<evidence type="ECO:0000256" key="5">
    <source>
        <dbReference type="SAM" id="MobiDB-lite"/>
    </source>
</evidence>
<dbReference type="CDD" id="cd16293">
    <property type="entry name" value="CPSF2-like_MBL-fold"/>
    <property type="match status" value="1"/>
</dbReference>
<dbReference type="PANTHER" id="PTHR45922">
    <property type="entry name" value="CLEAVAGE AND POLYADENYLATION SPECIFICITY FACTOR SUBUNIT 2"/>
    <property type="match status" value="1"/>
</dbReference>
<dbReference type="Proteomes" id="UP000070544">
    <property type="component" value="Unassembled WGS sequence"/>
</dbReference>
<dbReference type="EMBL" id="KQ965735">
    <property type="protein sequence ID" value="KXS20522.1"/>
    <property type="molecule type" value="Genomic_DNA"/>
</dbReference>
<dbReference type="InterPro" id="IPR035639">
    <property type="entry name" value="CPSF2_MBL"/>
</dbReference>
<dbReference type="InterPro" id="IPR027075">
    <property type="entry name" value="CPSF2"/>
</dbReference>
<keyword evidence="2 4" id="KW-0507">mRNA processing</keyword>
<dbReference type="GO" id="GO:0005847">
    <property type="term" value="C:mRNA cleavage and polyadenylation specificity factor complex"/>
    <property type="evidence" value="ECO:0007669"/>
    <property type="project" value="InterPro"/>
</dbReference>
<reference evidence="8 9" key="1">
    <citation type="journal article" date="2015" name="Genome Biol. Evol.">
        <title>Phylogenomic analyses indicate that early fungi evolved digesting cell walls of algal ancestors of land plants.</title>
        <authorList>
            <person name="Chang Y."/>
            <person name="Wang S."/>
            <person name="Sekimoto S."/>
            <person name="Aerts A.L."/>
            <person name="Choi C."/>
            <person name="Clum A."/>
            <person name="LaButti K.M."/>
            <person name="Lindquist E.A."/>
            <person name="Yee Ngan C."/>
            <person name="Ohm R.A."/>
            <person name="Salamov A.A."/>
            <person name="Grigoriev I.V."/>
            <person name="Spatafora J.W."/>
            <person name="Berbee M.L."/>
        </authorList>
    </citation>
    <scope>NUCLEOTIDE SEQUENCE [LARGE SCALE GENOMIC DNA]</scope>
    <source>
        <strain evidence="8 9">JEL478</strain>
    </source>
</reference>
<comment type="subcellular location">
    <subcellularLocation>
        <location evidence="1 4">Nucleus</location>
    </subcellularLocation>
</comment>
<dbReference type="PANTHER" id="PTHR45922:SF1">
    <property type="entry name" value="CLEAVAGE AND POLYADENYLATION SPECIFICITY FACTOR SUBUNIT 2"/>
    <property type="match status" value="1"/>
</dbReference>
<dbReference type="OrthoDB" id="64353at2759"/>
<dbReference type="STRING" id="1344416.A0A139AUW8"/>
<proteinExistence type="inferred from homology"/>
<accession>A0A139AUW8</accession>
<dbReference type="Pfam" id="PF13299">
    <property type="entry name" value="CPSF100_C"/>
    <property type="match status" value="1"/>
</dbReference>
<dbReference type="SMART" id="SM01027">
    <property type="entry name" value="Beta-Casp"/>
    <property type="match status" value="1"/>
</dbReference>
<keyword evidence="4" id="KW-0694">RNA-binding</keyword>
<protein>
    <recommendedName>
        <fullName evidence="4">Cleavage and polyadenylation specificity factor subunit 2</fullName>
    </recommendedName>
    <alternativeName>
        <fullName evidence="4">Cleavage and polyadenylation specificity factor 100 kDa subunit</fullName>
    </alternativeName>
</protein>
<dbReference type="GO" id="GO:0003723">
    <property type="term" value="F:RNA binding"/>
    <property type="evidence" value="ECO:0007669"/>
    <property type="project" value="UniProtKB-KW"/>
</dbReference>
<evidence type="ECO:0000259" key="7">
    <source>
        <dbReference type="SMART" id="SM01027"/>
    </source>
</evidence>
<dbReference type="InterPro" id="IPR001279">
    <property type="entry name" value="Metallo-B-lactamas"/>
</dbReference>
<evidence type="ECO:0000313" key="8">
    <source>
        <dbReference type="EMBL" id="KXS20522.1"/>
    </source>
</evidence>
<dbReference type="SUPFAM" id="SSF56281">
    <property type="entry name" value="Metallo-hydrolase/oxidoreductase"/>
    <property type="match status" value="1"/>
</dbReference>
<dbReference type="SMART" id="SM00849">
    <property type="entry name" value="Lactamase_B"/>
    <property type="match status" value="1"/>
</dbReference>
<keyword evidence="3 4" id="KW-0539">Nucleus</keyword>
<dbReference type="Gene3D" id="3.40.50.10890">
    <property type="match status" value="1"/>
</dbReference>
<dbReference type="Pfam" id="PF10996">
    <property type="entry name" value="Beta-Casp"/>
    <property type="match status" value="1"/>
</dbReference>
<dbReference type="InterPro" id="IPR011108">
    <property type="entry name" value="RMMBL"/>
</dbReference>
<dbReference type="InterPro" id="IPR036866">
    <property type="entry name" value="RibonucZ/Hydroxyglut_hydro"/>
</dbReference>
<dbReference type="InterPro" id="IPR022712">
    <property type="entry name" value="Beta_Casp"/>
</dbReference>
<dbReference type="AlphaFoldDB" id="A0A139AUW8"/>
<organism evidence="8 9">
    <name type="scientific">Gonapodya prolifera (strain JEL478)</name>
    <name type="common">Monoblepharis prolifera</name>
    <dbReference type="NCBI Taxonomy" id="1344416"/>
    <lineage>
        <taxon>Eukaryota</taxon>
        <taxon>Fungi</taxon>
        <taxon>Fungi incertae sedis</taxon>
        <taxon>Chytridiomycota</taxon>
        <taxon>Chytridiomycota incertae sedis</taxon>
        <taxon>Monoblepharidomycetes</taxon>
        <taxon>Monoblepharidales</taxon>
        <taxon>Gonapodyaceae</taxon>
        <taxon>Gonapodya</taxon>
    </lineage>
</organism>
<dbReference type="InterPro" id="IPR025069">
    <property type="entry name" value="Cpsf2_C"/>
</dbReference>
<dbReference type="Pfam" id="PF16661">
    <property type="entry name" value="Lactamase_B_6"/>
    <property type="match status" value="1"/>
</dbReference>
<feature type="region of interest" description="Disordered" evidence="5">
    <location>
        <begin position="585"/>
        <end position="607"/>
    </location>
</feature>
<dbReference type="OMA" id="QSRHNME"/>
<dbReference type="Pfam" id="PF07521">
    <property type="entry name" value="RMMBL"/>
    <property type="match status" value="1"/>
</dbReference>
<dbReference type="GO" id="GO:0006398">
    <property type="term" value="P:mRNA 3'-end processing by stem-loop binding and cleavage"/>
    <property type="evidence" value="ECO:0007669"/>
    <property type="project" value="InterPro"/>
</dbReference>
<feature type="domain" description="Metallo-beta-lactamase" evidence="6">
    <location>
        <begin position="53"/>
        <end position="246"/>
    </location>
</feature>
<feature type="domain" description="Beta-Casp" evidence="7">
    <location>
        <begin position="305"/>
        <end position="429"/>
    </location>
</feature>